<dbReference type="SUPFAM" id="SSF142019">
    <property type="entry name" value="Nqo1 FMN-binding domain-like"/>
    <property type="match status" value="1"/>
</dbReference>
<dbReference type="Gene3D" id="3.30.70.20">
    <property type="match status" value="1"/>
</dbReference>
<dbReference type="NCBIfam" id="NF003454">
    <property type="entry name" value="PRK05035.1"/>
    <property type="match status" value="1"/>
</dbReference>
<dbReference type="HAMAP" id="MF_00461">
    <property type="entry name" value="RsxC_RnfC"/>
    <property type="match status" value="1"/>
</dbReference>
<feature type="compositionally biased region" description="Low complexity" evidence="9">
    <location>
        <begin position="538"/>
        <end position="548"/>
    </location>
</feature>
<protein>
    <recommendedName>
        <fullName evidence="8">Ion-translocating oxidoreductase complex subunit C</fullName>
        <ecNumber evidence="8">7.-.-.-</ecNumber>
    </recommendedName>
    <alternativeName>
        <fullName evidence="8">Rnf electron transport complex subunit C</fullName>
    </alternativeName>
</protein>
<feature type="binding site" evidence="8">
    <location>
        <position position="453"/>
    </location>
    <ligand>
        <name>[4Fe-4S] cluster</name>
        <dbReference type="ChEBI" id="CHEBI:49883"/>
        <label>1</label>
    </ligand>
</feature>
<keyword evidence="8" id="KW-0997">Cell inner membrane</keyword>
<evidence type="ECO:0000256" key="2">
    <source>
        <dbReference type="ARBA" id="ARBA00022485"/>
    </source>
</evidence>
<evidence type="ECO:0000256" key="7">
    <source>
        <dbReference type="ARBA" id="ARBA00023014"/>
    </source>
</evidence>
<feature type="region of interest" description="Disordered" evidence="9">
    <location>
        <begin position="328"/>
        <end position="354"/>
    </location>
</feature>
<evidence type="ECO:0000313" key="12">
    <source>
        <dbReference type="Proteomes" id="UP001054801"/>
    </source>
</evidence>
<feature type="binding site" evidence="8">
    <location>
        <position position="407"/>
    </location>
    <ligand>
        <name>[4Fe-4S] cluster</name>
        <dbReference type="ChEBI" id="CHEBI:49883"/>
        <label>1</label>
    </ligand>
</feature>
<evidence type="ECO:0000256" key="3">
    <source>
        <dbReference type="ARBA" id="ARBA00022723"/>
    </source>
</evidence>
<comment type="function">
    <text evidence="8">Part of a membrane-bound complex that couples electron transfer with translocation of ions across the membrane.</text>
</comment>
<keyword evidence="5 8" id="KW-0249">Electron transport</keyword>
<reference evidence="11" key="1">
    <citation type="journal article" date="2022" name="Microorganisms">
        <title>Two New Species of Filamentous Sulfur Bacteria of the Genus Thiothrix, Thiothrix winogradskyi sp. nov. and 'Candidatus Thiothrix sulfatifontis' sp. nov.</title>
        <authorList>
            <person name="Ravin N.V."/>
            <person name="Rossetti S."/>
            <person name="Beletsky A.V."/>
            <person name="Kadnikov V.V."/>
            <person name="Rudenko T.S."/>
            <person name="Smolyakov D.D."/>
            <person name="Moskvitina M.I."/>
            <person name="Gureeva M.V."/>
            <person name="Mardanov A.V."/>
            <person name="Grabovich M.Y."/>
        </authorList>
    </citation>
    <scope>NUCLEOTIDE SEQUENCE</scope>
    <source>
        <strain evidence="11">CT3</strain>
    </source>
</reference>
<dbReference type="Pfam" id="PF10531">
    <property type="entry name" value="SLBB"/>
    <property type="match status" value="1"/>
</dbReference>
<sequence>MIQILHKLWRNHGGLHLDYHKEDSNAAPTKHLPMAEELIIPLQQHSGYKPTLTVNAGDYVYKGQELASHTGFMKVPVHASTSGTITAIEERPIAHPSGLSDVCIILKPDGKDDWGNARMPTYPDPSQVDGEVLRQRICAAGIVGMGGAVFPAAIKLNVHDNIPIEALVINGAECEPYITCDDRLMREKPVEILRGVQIMMHIIATQRCLIGIEDNKPEAIAAMQAAREELGDQRIAIIPIPTLYPSGSEKQLIKILTGKEVPSGGRPATIGIVCHNPATARAIYRAVVLGEPLIDRYLTITGKGVAQPCNVEVPLGTPIQHLIAHSGGYTQKKPLPSPPLIREGSQEGSYSSPDKGRLGGVSLIMGGPMMGVSLHTDQIPVVKATNCILVSDIPESEQQPALPCIRCGRCAEACPVTLLPQQLYWHSRARDFDKAEQYHLFDCIECGCCSYVCPSHIRLVDYYRFAKAEIRTQREAKTKANIARERHDFHQERLERAKREKAEKLAKHKEQAQTTTDDGKKAAIQAALERAKAKKAEAAQTTTGETTE</sequence>
<evidence type="ECO:0000256" key="8">
    <source>
        <dbReference type="HAMAP-Rule" id="MF_00461"/>
    </source>
</evidence>
<dbReference type="SUPFAM" id="SSF142984">
    <property type="entry name" value="Nqo1 middle domain-like"/>
    <property type="match status" value="1"/>
</dbReference>
<evidence type="ECO:0000256" key="4">
    <source>
        <dbReference type="ARBA" id="ARBA00022737"/>
    </source>
</evidence>
<feature type="region of interest" description="Disordered" evidence="9">
    <location>
        <begin position="500"/>
        <end position="548"/>
    </location>
</feature>
<keyword evidence="6 8" id="KW-0408">Iron</keyword>
<comment type="subunit">
    <text evidence="8">The complex is composed of six subunits: RnfA, RnfB, RnfC, RnfD, RnfE and RnfG.</text>
</comment>
<dbReference type="PROSITE" id="PS00198">
    <property type="entry name" value="4FE4S_FER_1"/>
    <property type="match status" value="1"/>
</dbReference>
<gene>
    <name evidence="11" type="primary">rsxC</name>
    <name evidence="8" type="synonym">rnfC</name>
    <name evidence="11" type="ORF">L2Y54_17765</name>
</gene>
<keyword evidence="12" id="KW-1185">Reference proteome</keyword>
<feature type="binding site" evidence="8">
    <location>
        <position position="446"/>
    </location>
    <ligand>
        <name>[4Fe-4S] cluster</name>
        <dbReference type="ChEBI" id="CHEBI:49883"/>
        <label>2</label>
    </ligand>
</feature>
<dbReference type="InterPro" id="IPR017900">
    <property type="entry name" value="4Fe4S_Fe_S_CS"/>
</dbReference>
<evidence type="ECO:0000256" key="1">
    <source>
        <dbReference type="ARBA" id="ARBA00022448"/>
    </source>
</evidence>
<dbReference type="InterPro" id="IPR026902">
    <property type="entry name" value="RnfC_N"/>
</dbReference>
<keyword evidence="8" id="KW-1278">Translocase</keyword>
<comment type="similarity">
    <text evidence="8">Belongs to the 4Fe4S bacterial-type ferredoxin family. RnfC subfamily.</text>
</comment>
<comment type="cofactor">
    <cofactor evidence="8">
        <name>[4Fe-4S] cluster</name>
        <dbReference type="ChEBI" id="CHEBI:49883"/>
    </cofactor>
    <text evidence="8">Binds 2 [4Fe-4S] clusters per subunit.</text>
</comment>
<dbReference type="InterPro" id="IPR019554">
    <property type="entry name" value="Soluble_ligand-bd"/>
</dbReference>
<dbReference type="EC" id="7.-.-.-" evidence="8"/>
<keyword evidence="7 8" id="KW-0411">Iron-sulfur</keyword>
<feature type="binding site" evidence="8">
    <location>
        <position position="414"/>
    </location>
    <ligand>
        <name>[4Fe-4S] cluster</name>
        <dbReference type="ChEBI" id="CHEBI:49883"/>
        <label>2</label>
    </ligand>
</feature>
<dbReference type="Gene3D" id="3.40.50.11540">
    <property type="entry name" value="NADH-ubiquinone oxidoreductase 51kDa subunit"/>
    <property type="match status" value="1"/>
</dbReference>
<feature type="binding site" evidence="8">
    <location>
        <position position="443"/>
    </location>
    <ligand>
        <name>[4Fe-4S] cluster</name>
        <dbReference type="ChEBI" id="CHEBI:49883"/>
        <label>2</label>
    </ligand>
</feature>
<proteinExistence type="inferred from homology"/>
<keyword evidence="1 8" id="KW-0813">Transport</keyword>
<evidence type="ECO:0000256" key="9">
    <source>
        <dbReference type="SAM" id="MobiDB-lite"/>
    </source>
</evidence>
<dbReference type="PROSITE" id="PS51379">
    <property type="entry name" value="4FE4S_FER_2"/>
    <property type="match status" value="2"/>
</dbReference>
<name>A0ABY3SYF0_9GAMM</name>
<accession>A0ABY3SYF0</accession>
<evidence type="ECO:0000256" key="6">
    <source>
        <dbReference type="ARBA" id="ARBA00023004"/>
    </source>
</evidence>
<keyword evidence="2 8" id="KW-0004">4Fe-4S</keyword>
<keyword evidence="8" id="KW-1003">Cell membrane</keyword>
<dbReference type="RefSeq" id="WP_236497966.1">
    <property type="nucleotide sequence ID" value="NZ_CP091244.1"/>
</dbReference>
<dbReference type="InterPro" id="IPR011538">
    <property type="entry name" value="Nuo51_FMN-bd"/>
</dbReference>
<dbReference type="Pfam" id="PF01512">
    <property type="entry name" value="Complex1_51K"/>
    <property type="match status" value="1"/>
</dbReference>
<dbReference type="PANTHER" id="PTHR43034">
    <property type="entry name" value="ION-TRANSLOCATING OXIDOREDUCTASE COMPLEX SUBUNIT C"/>
    <property type="match status" value="1"/>
</dbReference>
<dbReference type="InterPro" id="IPR017896">
    <property type="entry name" value="4Fe4S_Fe-S-bd"/>
</dbReference>
<evidence type="ECO:0000256" key="5">
    <source>
        <dbReference type="ARBA" id="ARBA00022982"/>
    </source>
</evidence>
<evidence type="ECO:0000313" key="11">
    <source>
        <dbReference type="EMBL" id="UJS23765.1"/>
    </source>
</evidence>
<dbReference type="InterPro" id="IPR037225">
    <property type="entry name" value="Nuo51_FMN-bd_sf"/>
</dbReference>
<keyword evidence="3 8" id="KW-0479">Metal-binding</keyword>
<keyword evidence="8" id="KW-0472">Membrane</keyword>
<feature type="binding site" evidence="8">
    <location>
        <position position="449"/>
    </location>
    <ligand>
        <name>[4Fe-4S] cluster</name>
        <dbReference type="ChEBI" id="CHEBI:49883"/>
        <label>2</label>
    </ligand>
</feature>
<feature type="domain" description="4Fe-4S ferredoxin-type" evidence="10">
    <location>
        <begin position="394"/>
        <end position="424"/>
    </location>
</feature>
<dbReference type="Pfam" id="PF12838">
    <property type="entry name" value="Fer4_7"/>
    <property type="match status" value="1"/>
</dbReference>
<organism evidence="11 12">
    <name type="scientific">Thiothrix winogradskyi</name>
    <dbReference type="NCBI Taxonomy" id="96472"/>
    <lineage>
        <taxon>Bacteria</taxon>
        <taxon>Pseudomonadati</taxon>
        <taxon>Pseudomonadota</taxon>
        <taxon>Gammaproteobacteria</taxon>
        <taxon>Thiotrichales</taxon>
        <taxon>Thiotrichaceae</taxon>
        <taxon>Thiothrix</taxon>
    </lineage>
</organism>
<feature type="binding site" evidence="8">
    <location>
        <position position="404"/>
    </location>
    <ligand>
        <name>[4Fe-4S] cluster</name>
        <dbReference type="ChEBI" id="CHEBI:49883"/>
        <label>1</label>
    </ligand>
</feature>
<evidence type="ECO:0000259" key="10">
    <source>
        <dbReference type="PROSITE" id="PS51379"/>
    </source>
</evidence>
<feature type="binding site" evidence="8">
    <location>
        <position position="410"/>
    </location>
    <ligand>
        <name>[4Fe-4S] cluster</name>
        <dbReference type="ChEBI" id="CHEBI:49883"/>
        <label>1</label>
    </ligand>
</feature>
<dbReference type="NCBIfam" id="TIGR01945">
    <property type="entry name" value="rnfC"/>
    <property type="match status" value="1"/>
</dbReference>
<comment type="subcellular location">
    <subcellularLocation>
        <location evidence="8">Cell inner membrane</location>
        <topology evidence="8">Peripheral membrane protein</topology>
    </subcellularLocation>
</comment>
<dbReference type="EMBL" id="CP091244">
    <property type="protein sequence ID" value="UJS23765.1"/>
    <property type="molecule type" value="Genomic_DNA"/>
</dbReference>
<feature type="domain" description="4Fe-4S ferredoxin-type" evidence="10">
    <location>
        <begin position="434"/>
        <end position="462"/>
    </location>
</feature>
<dbReference type="SUPFAM" id="SSF46548">
    <property type="entry name" value="alpha-helical ferredoxin"/>
    <property type="match status" value="1"/>
</dbReference>
<dbReference type="Pfam" id="PF13375">
    <property type="entry name" value="RnfC_N"/>
    <property type="match status" value="1"/>
</dbReference>
<dbReference type="Proteomes" id="UP001054801">
    <property type="component" value="Chromosome"/>
</dbReference>
<dbReference type="PANTHER" id="PTHR43034:SF2">
    <property type="entry name" value="ION-TRANSLOCATING OXIDOREDUCTASE COMPLEX SUBUNIT C"/>
    <property type="match status" value="1"/>
</dbReference>
<feature type="compositionally biased region" description="Basic and acidic residues" evidence="9">
    <location>
        <begin position="500"/>
        <end position="521"/>
    </location>
</feature>
<dbReference type="InterPro" id="IPR010208">
    <property type="entry name" value="Ion_transpt_RnfC/RsxC"/>
</dbReference>
<keyword evidence="4 8" id="KW-0677">Repeat</keyword>